<feature type="compositionally biased region" description="Polar residues" evidence="5">
    <location>
        <begin position="143"/>
        <end position="154"/>
    </location>
</feature>
<dbReference type="Pfam" id="PF00400">
    <property type="entry name" value="WD40"/>
    <property type="match status" value="4"/>
</dbReference>
<evidence type="ECO:0000256" key="3">
    <source>
        <dbReference type="ARBA" id="ARBA00022737"/>
    </source>
</evidence>
<dbReference type="Proteomes" id="UP000198287">
    <property type="component" value="Unassembled WGS sequence"/>
</dbReference>
<proteinExistence type="predicted"/>
<feature type="region of interest" description="Disordered" evidence="5">
    <location>
        <begin position="1"/>
        <end position="43"/>
    </location>
</feature>
<feature type="region of interest" description="Disordered" evidence="5">
    <location>
        <begin position="531"/>
        <end position="581"/>
    </location>
</feature>
<gene>
    <name evidence="6" type="ORF">Fcan01_04635</name>
</gene>
<name>A0A226EUE5_FOLCA</name>
<dbReference type="PANTHER" id="PTHR14221">
    <property type="entry name" value="WD REPEAT DOMAIN 44"/>
    <property type="match status" value="1"/>
</dbReference>
<evidence type="ECO:0000256" key="5">
    <source>
        <dbReference type="SAM" id="MobiDB-lite"/>
    </source>
</evidence>
<evidence type="ECO:0000256" key="2">
    <source>
        <dbReference type="ARBA" id="ARBA00022574"/>
    </source>
</evidence>
<feature type="compositionally biased region" description="Pro residues" evidence="5">
    <location>
        <begin position="400"/>
        <end position="420"/>
    </location>
</feature>
<keyword evidence="7" id="KW-1185">Reference proteome</keyword>
<feature type="compositionally biased region" description="Low complexity" evidence="5">
    <location>
        <begin position="223"/>
        <end position="242"/>
    </location>
</feature>
<dbReference type="PRINTS" id="PR00320">
    <property type="entry name" value="GPROTEINBRPT"/>
</dbReference>
<protein>
    <recommendedName>
        <fullName evidence="1">WD repeat-containing protein 44</fullName>
    </recommendedName>
</protein>
<feature type="region of interest" description="Disordered" evidence="5">
    <location>
        <begin position="344"/>
        <end position="444"/>
    </location>
</feature>
<accession>A0A226EUE5</accession>
<feature type="compositionally biased region" description="Low complexity" evidence="5">
    <location>
        <begin position="1"/>
        <end position="32"/>
    </location>
</feature>
<dbReference type="CDD" id="cd00200">
    <property type="entry name" value="WD40"/>
    <property type="match status" value="1"/>
</dbReference>
<feature type="compositionally biased region" description="Polar residues" evidence="5">
    <location>
        <begin position="571"/>
        <end position="581"/>
    </location>
</feature>
<keyword evidence="2 4" id="KW-0853">WD repeat</keyword>
<reference evidence="6 7" key="1">
    <citation type="submission" date="2015-12" db="EMBL/GenBank/DDBJ databases">
        <title>The genome of Folsomia candida.</title>
        <authorList>
            <person name="Faddeeva A."/>
            <person name="Derks M.F."/>
            <person name="Anvar Y."/>
            <person name="Smit S."/>
            <person name="Van Straalen N."/>
            <person name="Roelofs D."/>
        </authorList>
    </citation>
    <scope>NUCLEOTIDE SEQUENCE [LARGE SCALE GENOMIC DNA]</scope>
    <source>
        <strain evidence="6 7">VU population</strain>
        <tissue evidence="6">Whole body</tissue>
    </source>
</reference>
<feature type="region of interest" description="Disordered" evidence="5">
    <location>
        <begin position="672"/>
        <end position="709"/>
    </location>
</feature>
<dbReference type="Gene3D" id="2.130.10.10">
    <property type="entry name" value="YVTN repeat-like/Quinoprotein amine dehydrogenase"/>
    <property type="match status" value="1"/>
</dbReference>
<feature type="compositionally biased region" description="Low complexity" evidence="5">
    <location>
        <begin position="1159"/>
        <end position="1168"/>
    </location>
</feature>
<dbReference type="InterPro" id="IPR036322">
    <property type="entry name" value="WD40_repeat_dom_sf"/>
</dbReference>
<dbReference type="EMBL" id="LNIX01000002">
    <property type="protein sequence ID" value="OXA60838.1"/>
    <property type="molecule type" value="Genomic_DNA"/>
</dbReference>
<sequence>MSRGGESSTGNSNSSTTTTSSSSDESESSSSEEFFDAEEPNTGTLIRFSKKILESPPNRVDLTTLTPAEIDSCSSANDLFFVTPPQSSSINNSGTLNASSVSMASILSRSEMEEEAEDERRRKRLEEEARRRLNNDEVEGDEQTSPSDSQTSSVEGLYGAISGKNSHPFKVVDHDNVSLQSGVSSGRVGRPGTTSSVMAVNNFGYSTSINNNSSYHLPPQQPYIPSSPSISASSSPSSNSNSNTFLATIQQSLPNSQLNNASSSSDNSVHQVPLSQNSSSHGFVFSGNTTASETSKVGNGNLTRSGNSNPKNYNNALPLLTMAMAPEPDLVASCLAKEKVSSELGDSGAAGESPVVRQLQTMPAPVAPPRRKRRGIGALGKTQSEDGDDSSSRDVTPLRESPPSPFPPPTEVNNFPPPRPTSSSSRQNSSAVMSPKNPPSPTVSIRSVCRELDKTLETAQRIYVVKAQDEEKTRAKNSGPRALRRTESLPKDVIAAFDQSGSHRDKTLTNVVVVNTSTSNINSASAVVPNSGVEVEKVETAPSSQQDKKKPNDKRHSLSSSEKSLKIGATHSRSNSAPKSGSIKLSSLVSALAAREERKEMDGAGGLAQFNMIRTRTDSGKLLSDIEILEQVEVLNLDTGERVPLSIAEDKIPQCINPLSLHIMRLTSEYVGQRSSSNDRDSDEESLDSKKSSAASQDDAETSGVKKKTAQVRRFLGSTVKKTVNKAKSLAQRRHVKEDVDISTNEDILGQDPLLKMKASHSHKGPYDFDHLQQVQELFGEHVGPVWCMKFSNCGRLLATAGQDKVIRIWVLKDHLPYFQDMRTKNTTDKVSPTPSQESIVSQHSHHSAEEMLQACENSDPRSPFVPRPLCTYSGHTADLLDIAWSKSFFVLSSSMDRTVRLWHISRRECLCCFQHIDFVTAIAFHPRDDRYFLSGSLDGKLRLWNIPDKKVALWNEVNGPNNLITAANFCQNGKFAVVGTYDGRCIFYHTEQLKYHTQIIVHRRKRMTGRKITGIEPMPGEDKILVTSNDSRIRLYDLRDLSLTCKYRGFTNSSSQIKGTVSHDGKYIVSGSENQCVYIWRTNHDYSKFSSARRDRNGYWEGIKAHNAVVTSAAFAPDPDIIVKQIEKLEEQPSSSSESEKKQQGAMVKSPSLTKSYSHQQHSSPSSPAGYVLVSADFSGCIKVFFSKVKPKHSSLPASALI</sequence>
<dbReference type="AlphaFoldDB" id="A0A226EUE5"/>
<comment type="caution">
    <text evidence="6">The sequence shown here is derived from an EMBL/GenBank/DDBJ whole genome shotgun (WGS) entry which is preliminary data.</text>
</comment>
<dbReference type="SUPFAM" id="SSF50978">
    <property type="entry name" value="WD40 repeat-like"/>
    <property type="match status" value="1"/>
</dbReference>
<keyword evidence="3" id="KW-0677">Repeat</keyword>
<dbReference type="PROSITE" id="PS50294">
    <property type="entry name" value="WD_REPEATS_REGION"/>
    <property type="match status" value="3"/>
</dbReference>
<feature type="region of interest" description="Disordered" evidence="5">
    <location>
        <begin position="256"/>
        <end position="310"/>
    </location>
</feature>
<evidence type="ECO:0000256" key="1">
    <source>
        <dbReference type="ARBA" id="ARBA00021207"/>
    </source>
</evidence>
<evidence type="ECO:0000313" key="6">
    <source>
        <dbReference type="EMBL" id="OXA60838.1"/>
    </source>
</evidence>
<dbReference type="PANTHER" id="PTHR14221:SF0">
    <property type="entry name" value="WD REPEAT-CONTAINING PROTEIN 44"/>
    <property type="match status" value="1"/>
</dbReference>
<organism evidence="6 7">
    <name type="scientific">Folsomia candida</name>
    <name type="common">Springtail</name>
    <dbReference type="NCBI Taxonomy" id="158441"/>
    <lineage>
        <taxon>Eukaryota</taxon>
        <taxon>Metazoa</taxon>
        <taxon>Ecdysozoa</taxon>
        <taxon>Arthropoda</taxon>
        <taxon>Hexapoda</taxon>
        <taxon>Collembola</taxon>
        <taxon>Entomobryomorpha</taxon>
        <taxon>Isotomoidea</taxon>
        <taxon>Isotomidae</taxon>
        <taxon>Proisotominae</taxon>
        <taxon>Folsomia</taxon>
    </lineage>
</organism>
<feature type="compositionally biased region" description="Basic and acidic residues" evidence="5">
    <location>
        <begin position="546"/>
        <end position="556"/>
    </location>
</feature>
<feature type="region of interest" description="Disordered" evidence="5">
    <location>
        <begin position="212"/>
        <end position="243"/>
    </location>
</feature>
<feature type="repeat" description="WD" evidence="4">
    <location>
        <begin position="913"/>
        <end position="947"/>
    </location>
</feature>
<evidence type="ECO:0000313" key="7">
    <source>
        <dbReference type="Proteomes" id="UP000198287"/>
    </source>
</evidence>
<dbReference type="InterPro" id="IPR020472">
    <property type="entry name" value="WD40_PAC1"/>
</dbReference>
<dbReference type="InterPro" id="IPR015943">
    <property type="entry name" value="WD40/YVTN_repeat-like_dom_sf"/>
</dbReference>
<dbReference type="FunFam" id="2.130.10.10:FF:000060">
    <property type="entry name" value="WD repeat-containing protein 44"/>
    <property type="match status" value="1"/>
</dbReference>
<dbReference type="PROSITE" id="PS50082">
    <property type="entry name" value="WD_REPEATS_2"/>
    <property type="match status" value="3"/>
</dbReference>
<feature type="region of interest" description="Disordered" evidence="5">
    <location>
        <begin position="107"/>
        <end position="160"/>
    </location>
</feature>
<evidence type="ECO:0000256" key="4">
    <source>
        <dbReference type="PROSITE-ProRule" id="PRU00221"/>
    </source>
</evidence>
<feature type="repeat" description="WD" evidence="4">
    <location>
        <begin position="873"/>
        <end position="906"/>
    </location>
</feature>
<feature type="region of interest" description="Disordered" evidence="5">
    <location>
        <begin position="1130"/>
        <end position="1168"/>
    </location>
</feature>
<dbReference type="InterPro" id="IPR040324">
    <property type="entry name" value="WDR44/Dgr2"/>
</dbReference>
<dbReference type="OrthoDB" id="1932312at2759"/>
<feature type="compositionally biased region" description="Basic and acidic residues" evidence="5">
    <location>
        <begin position="118"/>
        <end position="135"/>
    </location>
</feature>
<dbReference type="STRING" id="158441.A0A226EUE5"/>
<dbReference type="InterPro" id="IPR001680">
    <property type="entry name" value="WD40_rpt"/>
</dbReference>
<dbReference type="OMA" id="IAWSKSF"/>
<feature type="repeat" description="WD" evidence="4">
    <location>
        <begin position="779"/>
        <end position="810"/>
    </location>
</feature>
<dbReference type="SMART" id="SM00320">
    <property type="entry name" value="WD40"/>
    <property type="match status" value="7"/>
</dbReference>
<feature type="compositionally biased region" description="Low complexity" evidence="5">
    <location>
        <begin position="421"/>
        <end position="430"/>
    </location>
</feature>